<name>A0A380P7C9_STRGR</name>
<accession>A0A380P7C9</accession>
<evidence type="ECO:0000259" key="5">
    <source>
        <dbReference type="Pfam" id="PF00296"/>
    </source>
</evidence>
<dbReference type="Gene3D" id="3.20.20.30">
    <property type="entry name" value="Luciferase-like domain"/>
    <property type="match status" value="1"/>
</dbReference>
<keyword evidence="2" id="KW-0288">FMN</keyword>
<dbReference type="SUPFAM" id="SSF51679">
    <property type="entry name" value="Bacterial luciferase-like"/>
    <property type="match status" value="1"/>
</dbReference>
<proteinExistence type="predicted"/>
<dbReference type="Proteomes" id="UP000254150">
    <property type="component" value="Unassembled WGS sequence"/>
</dbReference>
<dbReference type="PANTHER" id="PTHR42847">
    <property type="entry name" value="ALKANESULFONATE MONOOXYGENASE"/>
    <property type="match status" value="1"/>
</dbReference>
<dbReference type="EC" id="1.14.14.5" evidence="6"/>
<evidence type="ECO:0000256" key="4">
    <source>
        <dbReference type="ARBA" id="ARBA00023033"/>
    </source>
</evidence>
<gene>
    <name evidence="6" type="primary">ssuD</name>
    <name evidence="6" type="ORF">NCTC7807_04805</name>
</gene>
<keyword evidence="4 6" id="KW-0503">Monooxygenase</keyword>
<keyword evidence="1" id="KW-0285">Flavoprotein</keyword>
<dbReference type="InterPro" id="IPR050172">
    <property type="entry name" value="SsuD_RutA_monooxygenase"/>
</dbReference>
<dbReference type="InterPro" id="IPR036661">
    <property type="entry name" value="Luciferase-like_sf"/>
</dbReference>
<evidence type="ECO:0000256" key="2">
    <source>
        <dbReference type="ARBA" id="ARBA00022643"/>
    </source>
</evidence>
<protein>
    <submittedName>
        <fullName evidence="6">Alkanesulfonate monooxygenase</fullName>
        <ecNumber evidence="6">1.14.14.5</ecNumber>
    </submittedName>
</protein>
<sequence length="354" mass="39136">MDALRFHWCSPPDTGQATPTDTYKIGALDMGEVTDFVQEAEELGVDSLLFGISNYLPDPLPVLGALSQVTDRVKFMLAYRPGLMSPTLFAQVVNTLAWMSDRRISLNIVSGISPAEQAGYGDFLSHDERYARCGEFLEIIRGLWEDKQPMSYDGKHYTLKDASLGLGHKGGGRPEIYISGASAVAQQTALASGDCWLRYGDTPEGIAKASKPVLDGGTRVGTRMHVLARPTREEAVAELARLMRNPDEDHEAWIRKWVDTTDSEAVKSSYRLADGAKDEWLSPFIWTGAVAYRGGPALCIVGSYEEVATYVHSYKAAGVSEFIFSGWPTRDEMRNFFTHVVPLIRRLEEQEATA</sequence>
<evidence type="ECO:0000313" key="7">
    <source>
        <dbReference type="Proteomes" id="UP000254150"/>
    </source>
</evidence>
<reference evidence="6 7" key="1">
    <citation type="submission" date="2018-06" db="EMBL/GenBank/DDBJ databases">
        <authorList>
            <consortium name="Pathogen Informatics"/>
            <person name="Doyle S."/>
        </authorList>
    </citation>
    <scope>NUCLEOTIDE SEQUENCE [LARGE SCALE GENOMIC DNA]</scope>
    <source>
        <strain evidence="6 7">NCTC7807</strain>
    </source>
</reference>
<keyword evidence="3 6" id="KW-0560">Oxidoreductase</keyword>
<dbReference type="RefSeq" id="WP_115069436.1">
    <property type="nucleotide sequence ID" value="NZ_UHID01000007.1"/>
</dbReference>
<dbReference type="GO" id="GO:0046306">
    <property type="term" value="P:alkanesulfonate catabolic process"/>
    <property type="evidence" value="ECO:0007669"/>
    <property type="project" value="TreeGrafter"/>
</dbReference>
<dbReference type="EMBL" id="UHID01000007">
    <property type="protein sequence ID" value="SUP60734.1"/>
    <property type="molecule type" value="Genomic_DNA"/>
</dbReference>
<dbReference type="InterPro" id="IPR011251">
    <property type="entry name" value="Luciferase-like_dom"/>
</dbReference>
<dbReference type="PANTHER" id="PTHR42847:SF4">
    <property type="entry name" value="ALKANESULFONATE MONOOXYGENASE-RELATED"/>
    <property type="match status" value="1"/>
</dbReference>
<evidence type="ECO:0000313" key="6">
    <source>
        <dbReference type="EMBL" id="SUP60734.1"/>
    </source>
</evidence>
<evidence type="ECO:0000256" key="1">
    <source>
        <dbReference type="ARBA" id="ARBA00022630"/>
    </source>
</evidence>
<evidence type="ECO:0000256" key="3">
    <source>
        <dbReference type="ARBA" id="ARBA00023002"/>
    </source>
</evidence>
<dbReference type="GO" id="GO:0008726">
    <property type="term" value="F:alkanesulfonate monooxygenase activity"/>
    <property type="evidence" value="ECO:0007669"/>
    <property type="project" value="UniProtKB-EC"/>
</dbReference>
<dbReference type="AlphaFoldDB" id="A0A380P7C9"/>
<feature type="domain" description="Luciferase-like" evidence="5">
    <location>
        <begin position="5"/>
        <end position="320"/>
    </location>
</feature>
<dbReference type="Pfam" id="PF00296">
    <property type="entry name" value="Bac_luciferase"/>
    <property type="match status" value="1"/>
</dbReference>
<organism evidence="6 7">
    <name type="scientific">Streptomyces griseus</name>
    <dbReference type="NCBI Taxonomy" id="1911"/>
    <lineage>
        <taxon>Bacteria</taxon>
        <taxon>Bacillati</taxon>
        <taxon>Actinomycetota</taxon>
        <taxon>Actinomycetes</taxon>
        <taxon>Kitasatosporales</taxon>
        <taxon>Streptomycetaceae</taxon>
        <taxon>Streptomyces</taxon>
    </lineage>
</organism>